<dbReference type="Gene3D" id="1.20.1250.20">
    <property type="entry name" value="MFS general substrate transporter like domains"/>
    <property type="match status" value="1"/>
</dbReference>
<dbReference type="Proteomes" id="UP001610446">
    <property type="component" value="Unassembled WGS sequence"/>
</dbReference>
<evidence type="ECO:0000313" key="10">
    <source>
        <dbReference type="EMBL" id="KAL2825104.1"/>
    </source>
</evidence>
<feature type="transmembrane region" description="Helical" evidence="8">
    <location>
        <begin position="114"/>
        <end position="132"/>
    </location>
</feature>
<evidence type="ECO:0000256" key="3">
    <source>
        <dbReference type="ARBA" id="ARBA00022448"/>
    </source>
</evidence>
<feature type="transmembrane region" description="Helical" evidence="8">
    <location>
        <begin position="182"/>
        <end position="200"/>
    </location>
</feature>
<comment type="subcellular location">
    <subcellularLocation>
        <location evidence="1">Membrane</location>
        <topology evidence="1">Multi-pass membrane protein</topology>
    </subcellularLocation>
</comment>
<evidence type="ECO:0000256" key="2">
    <source>
        <dbReference type="ARBA" id="ARBA00010992"/>
    </source>
</evidence>
<dbReference type="PROSITE" id="PS00217">
    <property type="entry name" value="SUGAR_TRANSPORT_2"/>
    <property type="match status" value="1"/>
</dbReference>
<dbReference type="NCBIfam" id="TIGR00879">
    <property type="entry name" value="SP"/>
    <property type="match status" value="1"/>
</dbReference>
<dbReference type="PANTHER" id="PTHR48022">
    <property type="entry name" value="PLASTIDIC GLUCOSE TRANSPORTER 4"/>
    <property type="match status" value="1"/>
</dbReference>
<protein>
    <submittedName>
        <fullName evidence="10">General substrate transporter</fullName>
    </submittedName>
</protein>
<dbReference type="Pfam" id="PF00083">
    <property type="entry name" value="Sugar_tr"/>
    <property type="match status" value="1"/>
</dbReference>
<feature type="transmembrane region" description="Helical" evidence="8">
    <location>
        <begin position="144"/>
        <end position="162"/>
    </location>
</feature>
<dbReference type="PROSITE" id="PS50850">
    <property type="entry name" value="MFS"/>
    <property type="match status" value="1"/>
</dbReference>
<name>A0ABR4ICT8_9EURO</name>
<comment type="similarity">
    <text evidence="2 7">Belongs to the major facilitator superfamily. Sugar transporter (TC 2.A.1.1) family.</text>
</comment>
<evidence type="ECO:0000256" key="1">
    <source>
        <dbReference type="ARBA" id="ARBA00004141"/>
    </source>
</evidence>
<keyword evidence="6 8" id="KW-0472">Membrane</keyword>
<feature type="transmembrane region" description="Helical" evidence="8">
    <location>
        <begin position="451"/>
        <end position="472"/>
    </location>
</feature>
<accession>A0ABR4ICT8</accession>
<feature type="domain" description="Major facilitator superfamily (MFS) profile" evidence="9">
    <location>
        <begin position="9"/>
        <end position="476"/>
    </location>
</feature>
<dbReference type="PRINTS" id="PR00171">
    <property type="entry name" value="SUGRTRNSPORT"/>
</dbReference>
<feature type="transmembrane region" description="Helical" evidence="8">
    <location>
        <begin position="383"/>
        <end position="402"/>
    </location>
</feature>
<evidence type="ECO:0000256" key="7">
    <source>
        <dbReference type="RuleBase" id="RU003346"/>
    </source>
</evidence>
<feature type="transmembrane region" description="Helical" evidence="8">
    <location>
        <begin position="84"/>
        <end position="102"/>
    </location>
</feature>
<feature type="transmembrane region" description="Helical" evidence="8">
    <location>
        <begin position="345"/>
        <end position="363"/>
    </location>
</feature>
<dbReference type="EMBL" id="JBFXLU010000515">
    <property type="protein sequence ID" value="KAL2825104.1"/>
    <property type="molecule type" value="Genomic_DNA"/>
</dbReference>
<dbReference type="InterPro" id="IPR003663">
    <property type="entry name" value="Sugar/inositol_transpt"/>
</dbReference>
<keyword evidence="4 8" id="KW-0812">Transmembrane</keyword>
<evidence type="ECO:0000256" key="8">
    <source>
        <dbReference type="SAM" id="Phobius"/>
    </source>
</evidence>
<reference evidence="10 11" key="1">
    <citation type="submission" date="2024-07" db="EMBL/GenBank/DDBJ databases">
        <title>Section-level genome sequencing and comparative genomics of Aspergillus sections Usti and Cavernicolus.</title>
        <authorList>
            <consortium name="Lawrence Berkeley National Laboratory"/>
            <person name="Nybo J.L."/>
            <person name="Vesth T.C."/>
            <person name="Theobald S."/>
            <person name="Frisvad J.C."/>
            <person name="Larsen T.O."/>
            <person name="Kjaerboelling I."/>
            <person name="Rothschild-Mancinelli K."/>
            <person name="Lyhne E.K."/>
            <person name="Kogle M.E."/>
            <person name="Barry K."/>
            <person name="Clum A."/>
            <person name="Na H."/>
            <person name="Ledsgaard L."/>
            <person name="Lin J."/>
            <person name="Lipzen A."/>
            <person name="Kuo A."/>
            <person name="Riley R."/>
            <person name="Mondo S."/>
            <person name="Labutti K."/>
            <person name="Haridas S."/>
            <person name="Pangalinan J."/>
            <person name="Salamov A.A."/>
            <person name="Simmons B.A."/>
            <person name="Magnuson J.K."/>
            <person name="Chen J."/>
            <person name="Drula E."/>
            <person name="Henrissat B."/>
            <person name="Wiebenga A."/>
            <person name="Lubbers R.J."/>
            <person name="Gomes A.C."/>
            <person name="Makela M.R."/>
            <person name="Stajich J."/>
            <person name="Grigoriev I.V."/>
            <person name="Mortensen U.H."/>
            <person name="De Vries R.P."/>
            <person name="Baker S.E."/>
            <person name="Andersen M.R."/>
        </authorList>
    </citation>
    <scope>NUCLEOTIDE SEQUENCE [LARGE SCALE GENOMIC DNA]</scope>
    <source>
        <strain evidence="10 11">CBS 123904</strain>
    </source>
</reference>
<evidence type="ECO:0000256" key="5">
    <source>
        <dbReference type="ARBA" id="ARBA00022989"/>
    </source>
</evidence>
<sequence length="527" mass="56283">MSLSNLYLTTALACTTACMFGYGTGYIGGVLALPSFTHYFGLDTLPPNARAAAESFTISLWLLGALLGVLTAIPVCSRLGRARALTLCAGTYTLGAALQAVPPSHSLAFFNTGRLVNGIGVGAGTLATPIYIAEIATPDTKGVLLAAWQVSMQGAALVGFWGGYISHTTIENGVHWQWRLPVLFQVVFGVILVVAGCGVLPESPVWLGAVGRREECRGVLQWLREEDSTNQSASLALGAEVEACCRRDLGGDDNDTPVKKSEALYAALSGSANLRRRLLCGVGLMALMTLSGSNALNFYAPTIFASAGFTSTSASLLLTGTFGLVKLGASLGFMFCFVRIKGHRFWLLLCTAICAVSFAVLAFCVRQLEPHDSNHDGATSSPLLSAIAVLAVYTFAFFFGIGHGPIAWNFCAEIFPPRLSASCCAITTCTQWVFQIVNAILTPFLLTLVGWYTWVIFCGVNVFLFVWSAAYIPETRGLPMGVEMERVFERGSLLSWGKKGRKYGYGYGLQTGDAEREPLLGNRGGDV</sequence>
<feature type="transmembrane region" description="Helical" evidence="8">
    <location>
        <begin position="316"/>
        <end position="338"/>
    </location>
</feature>
<dbReference type="InterPro" id="IPR005829">
    <property type="entry name" value="Sugar_transporter_CS"/>
</dbReference>
<evidence type="ECO:0000256" key="4">
    <source>
        <dbReference type="ARBA" id="ARBA00022692"/>
    </source>
</evidence>
<evidence type="ECO:0000256" key="6">
    <source>
        <dbReference type="ARBA" id="ARBA00023136"/>
    </source>
</evidence>
<keyword evidence="11" id="KW-1185">Reference proteome</keyword>
<feature type="transmembrane region" description="Helical" evidence="8">
    <location>
        <begin position="278"/>
        <end position="296"/>
    </location>
</feature>
<gene>
    <name evidence="10" type="ORF">BJY01DRAFT_256345</name>
</gene>
<organism evidence="10 11">
    <name type="scientific">Aspergillus pseudoustus</name>
    <dbReference type="NCBI Taxonomy" id="1810923"/>
    <lineage>
        <taxon>Eukaryota</taxon>
        <taxon>Fungi</taxon>
        <taxon>Dikarya</taxon>
        <taxon>Ascomycota</taxon>
        <taxon>Pezizomycotina</taxon>
        <taxon>Eurotiomycetes</taxon>
        <taxon>Eurotiomycetidae</taxon>
        <taxon>Eurotiales</taxon>
        <taxon>Aspergillaceae</taxon>
        <taxon>Aspergillus</taxon>
        <taxon>Aspergillus subgen. Nidulantes</taxon>
    </lineage>
</organism>
<evidence type="ECO:0000313" key="11">
    <source>
        <dbReference type="Proteomes" id="UP001610446"/>
    </source>
</evidence>
<dbReference type="InterPro" id="IPR036259">
    <property type="entry name" value="MFS_trans_sf"/>
</dbReference>
<dbReference type="InterPro" id="IPR020846">
    <property type="entry name" value="MFS_dom"/>
</dbReference>
<dbReference type="InterPro" id="IPR050360">
    <property type="entry name" value="MFS_Sugar_Transporters"/>
</dbReference>
<dbReference type="PANTHER" id="PTHR48022:SF2">
    <property type="entry name" value="PLASTIDIC GLUCOSE TRANSPORTER 4"/>
    <property type="match status" value="1"/>
</dbReference>
<feature type="transmembrane region" description="Helical" evidence="8">
    <location>
        <begin position="56"/>
        <end position="77"/>
    </location>
</feature>
<feature type="transmembrane region" description="Helical" evidence="8">
    <location>
        <begin position="423"/>
        <end position="445"/>
    </location>
</feature>
<comment type="caution">
    <text evidence="10">The sequence shown here is derived from an EMBL/GenBank/DDBJ whole genome shotgun (WGS) entry which is preliminary data.</text>
</comment>
<evidence type="ECO:0000259" key="9">
    <source>
        <dbReference type="PROSITE" id="PS50850"/>
    </source>
</evidence>
<keyword evidence="3 7" id="KW-0813">Transport</keyword>
<dbReference type="InterPro" id="IPR005828">
    <property type="entry name" value="MFS_sugar_transport-like"/>
</dbReference>
<keyword evidence="5 8" id="KW-1133">Transmembrane helix</keyword>
<proteinExistence type="inferred from homology"/>
<dbReference type="SUPFAM" id="SSF103473">
    <property type="entry name" value="MFS general substrate transporter"/>
    <property type="match status" value="1"/>
</dbReference>